<evidence type="ECO:0000313" key="9">
    <source>
        <dbReference type="EMBL" id="EIT70271.1"/>
    </source>
</evidence>
<evidence type="ECO:0000256" key="1">
    <source>
        <dbReference type="ARBA" id="ARBA00001936"/>
    </source>
</evidence>
<dbReference type="GO" id="GO:0000287">
    <property type="term" value="F:magnesium ion binding"/>
    <property type="evidence" value="ECO:0007669"/>
    <property type="project" value="InterPro"/>
</dbReference>
<comment type="cofactor">
    <cofactor evidence="1">
        <name>Mn(2+)</name>
        <dbReference type="ChEBI" id="CHEBI:29035"/>
    </cofactor>
</comment>
<evidence type="ECO:0000256" key="5">
    <source>
        <dbReference type="ARBA" id="ARBA00022801"/>
    </source>
</evidence>
<evidence type="ECO:0000259" key="8">
    <source>
        <dbReference type="PROSITE" id="PS51462"/>
    </source>
</evidence>
<keyword evidence="7" id="KW-0464">Manganese</keyword>
<evidence type="ECO:0000256" key="6">
    <source>
        <dbReference type="ARBA" id="ARBA00022842"/>
    </source>
</evidence>
<name>I8I2U1_9GAMM</name>
<gene>
    <name evidence="9" type="ORF">WQQ_04080</name>
</gene>
<protein>
    <submittedName>
        <fullName evidence="9">NUDIX hydrolase</fullName>
    </submittedName>
</protein>
<dbReference type="InterPro" id="IPR015797">
    <property type="entry name" value="NUDIX_hydrolase-like_dom_sf"/>
</dbReference>
<dbReference type="SUPFAM" id="SSF55811">
    <property type="entry name" value="Nudix"/>
    <property type="match status" value="1"/>
</dbReference>
<dbReference type="PANTHER" id="PTHR12992:SF11">
    <property type="entry name" value="MITOCHONDRIAL COENZYME A DIPHOSPHATASE NUDT8"/>
    <property type="match status" value="1"/>
</dbReference>
<dbReference type="NCBIfam" id="NF007980">
    <property type="entry name" value="PRK10707.1"/>
    <property type="match status" value="1"/>
</dbReference>
<dbReference type="InterPro" id="IPR045121">
    <property type="entry name" value="CoAse"/>
</dbReference>
<keyword evidence="10" id="KW-1185">Reference proteome</keyword>
<dbReference type="InterPro" id="IPR000059">
    <property type="entry name" value="NUDIX_hydrolase_NudL_CS"/>
</dbReference>
<dbReference type="GO" id="GO:0009132">
    <property type="term" value="P:nucleoside diphosphate metabolic process"/>
    <property type="evidence" value="ECO:0007669"/>
    <property type="project" value="InterPro"/>
</dbReference>
<organism evidence="9 10">
    <name type="scientific">Hydrocarboniphaga effusa AP103</name>
    <dbReference type="NCBI Taxonomy" id="1172194"/>
    <lineage>
        <taxon>Bacteria</taxon>
        <taxon>Pseudomonadati</taxon>
        <taxon>Pseudomonadota</taxon>
        <taxon>Gammaproteobacteria</taxon>
        <taxon>Nevskiales</taxon>
        <taxon>Nevskiaceae</taxon>
        <taxon>Hydrocarboniphaga</taxon>
    </lineage>
</organism>
<dbReference type="Gene3D" id="3.90.79.10">
    <property type="entry name" value="Nucleoside Triphosphate Pyrophosphohydrolase"/>
    <property type="match status" value="1"/>
</dbReference>
<dbReference type="EMBL" id="AKGD01000001">
    <property type="protein sequence ID" value="EIT70271.1"/>
    <property type="molecule type" value="Genomic_DNA"/>
</dbReference>
<sequence length="221" mass="24540">MPRQSGEALAGEGAEFAEWEQRLRAALAGSSEQQRELYLMELPPQLDELRKPEWLAALKPAAVLVPIVAREPEPTVLLTRRSELMRNHKGQIAFPGGRRDAADVSAVDNALREADEEIGLKREHVEIIGYLDDYPTGSLYRVTPVVGVVRELPELRLDAVEVAEAFEVPLSLLLDPSNYASKTFVRDGIELPFFEVRYGEYAIWGATAGMLRNLCRKVGGA</sequence>
<evidence type="ECO:0000313" key="10">
    <source>
        <dbReference type="Proteomes" id="UP000003704"/>
    </source>
</evidence>
<accession>I8I2U1</accession>
<evidence type="ECO:0000256" key="2">
    <source>
        <dbReference type="ARBA" id="ARBA00001946"/>
    </source>
</evidence>
<dbReference type="PROSITE" id="PS01293">
    <property type="entry name" value="NUDIX_COA"/>
    <property type="match status" value="1"/>
</dbReference>
<comment type="caution">
    <text evidence="9">The sequence shown here is derived from an EMBL/GenBank/DDBJ whole genome shotgun (WGS) entry which is preliminary data.</text>
</comment>
<evidence type="ECO:0000256" key="3">
    <source>
        <dbReference type="ARBA" id="ARBA00006506"/>
    </source>
</evidence>
<dbReference type="Proteomes" id="UP000003704">
    <property type="component" value="Unassembled WGS sequence"/>
</dbReference>
<dbReference type="InterPro" id="IPR000086">
    <property type="entry name" value="NUDIX_hydrolase_dom"/>
</dbReference>
<dbReference type="PANTHER" id="PTHR12992">
    <property type="entry name" value="NUDIX HYDROLASE"/>
    <property type="match status" value="1"/>
</dbReference>
<dbReference type="Pfam" id="PF00293">
    <property type="entry name" value="NUDIX"/>
    <property type="match status" value="1"/>
</dbReference>
<dbReference type="PATRIC" id="fig|1172194.4.peg.387"/>
<keyword evidence="4" id="KW-0479">Metal-binding</keyword>
<dbReference type="AlphaFoldDB" id="I8I2U1"/>
<proteinExistence type="inferred from homology"/>
<dbReference type="STRING" id="1172194.WQQ_04080"/>
<keyword evidence="6" id="KW-0460">Magnesium</keyword>
<reference evidence="9 10" key="1">
    <citation type="journal article" date="2012" name="J. Bacteriol.">
        <title>Genome Sequence of n-Alkane-Degrading Hydrocarboniphaga effusa Strain AP103T (ATCC BAA-332T).</title>
        <authorList>
            <person name="Chang H.K."/>
            <person name="Zylstra G.J."/>
            <person name="Chae J.C."/>
        </authorList>
    </citation>
    <scope>NUCLEOTIDE SEQUENCE [LARGE SCALE GENOMIC DNA]</scope>
    <source>
        <strain evidence="9 10">AP103</strain>
    </source>
</reference>
<dbReference type="GO" id="GO:0030145">
    <property type="term" value="F:manganese ion binding"/>
    <property type="evidence" value="ECO:0007669"/>
    <property type="project" value="InterPro"/>
</dbReference>
<evidence type="ECO:0000256" key="4">
    <source>
        <dbReference type="ARBA" id="ARBA00022723"/>
    </source>
</evidence>
<comment type="cofactor">
    <cofactor evidence="2">
        <name>Mg(2+)</name>
        <dbReference type="ChEBI" id="CHEBI:18420"/>
    </cofactor>
</comment>
<evidence type="ECO:0000256" key="7">
    <source>
        <dbReference type="ARBA" id="ARBA00023211"/>
    </source>
</evidence>
<keyword evidence="5 9" id="KW-0378">Hydrolase</keyword>
<comment type="similarity">
    <text evidence="3">Belongs to the Nudix hydrolase family. PCD1 subfamily.</text>
</comment>
<dbReference type="PROSITE" id="PS51462">
    <property type="entry name" value="NUDIX"/>
    <property type="match status" value="1"/>
</dbReference>
<dbReference type="CDD" id="cd03426">
    <property type="entry name" value="NUDIX_CoAse_Nudt7"/>
    <property type="match status" value="1"/>
</dbReference>
<dbReference type="GO" id="GO:0010945">
    <property type="term" value="F:coenzyme A diphosphatase activity"/>
    <property type="evidence" value="ECO:0007669"/>
    <property type="project" value="InterPro"/>
</dbReference>
<feature type="domain" description="Nudix hydrolase" evidence="8">
    <location>
        <begin position="58"/>
        <end position="190"/>
    </location>
</feature>